<sequence>MSAFSEIFRKAHGALNSLRGNNNYFMGKDGEIVFSKNNVCVHEVGVVGEESEDNIIHIPGYLTVHCANDDATGITLVLQWLPNKTLEKNPASIRCVSPRNRAKERTEESNGRADVSSNFDIKIKKHHDKQDNEDLDGNTNSNDVSLEIDGDMVAIDVKEDSETVRPSSFNYKFEKTNSHGTGNHSKDKKENTGLGIGAGLFVPSINVIPNTPVEIGDNFEQHLTISGKDEDTHSQSSVSTSGADELSEKDEHSENSSSCDNTDDESGQSVFLDSYRANCASLVSSTPEGFAKAHNLILVSESKSEEECSVAVDRGRAIFQTPVAHNASLFSVNLGKMRSMRLFYSNSECNSGQLVIASLDSQYKILHFHHGGLNKLAHLFEQWNVVKGRGLKDGSPSPVPDRHLLIYHPEVQKVDMDPEDGIYEKVSNIFWKSYKSGDGSIEDSFTLRKSIFFASMEPTLRREIWPFLLRVYPWTSTLDQRESIRNDLFLEYQKLKKRTLQRANSTTKFFWTNVETMITKDVVRTDRKNDFYAGDNNPNLEVMKNILMNYAISFPNVNYIQGMSDLLAPILRTIGEEADTYWCFVGLMQQTLFVPFSKNENNMMEKNLDYLRELMQVLLPDFYKYLKNLGDDAIQLMFVHRWLLLFFKREFAEDDAMHIWEACWSRYRTTYFHLFISIAIVSIYSPDIMQQGLPNDEILLYFSSLANHLDASVVLKKARGLLYKFCRMEKIPCTLAGIVDHDQTDGQWNSHMPQQVFECTKFHGSNELCPYAS</sequence>
<accession>A0AC35U4G2</accession>
<name>A0AC35U4G2_9BILA</name>
<evidence type="ECO:0000313" key="2">
    <source>
        <dbReference type="WBParaSite" id="RSKR_0000744550.1"/>
    </source>
</evidence>
<proteinExistence type="predicted"/>
<organism evidence="1 2">
    <name type="scientific">Rhabditophanes sp. KR3021</name>
    <dbReference type="NCBI Taxonomy" id="114890"/>
    <lineage>
        <taxon>Eukaryota</taxon>
        <taxon>Metazoa</taxon>
        <taxon>Ecdysozoa</taxon>
        <taxon>Nematoda</taxon>
        <taxon>Chromadorea</taxon>
        <taxon>Rhabditida</taxon>
        <taxon>Tylenchina</taxon>
        <taxon>Panagrolaimomorpha</taxon>
        <taxon>Strongyloidoidea</taxon>
        <taxon>Alloionematidae</taxon>
        <taxon>Rhabditophanes</taxon>
    </lineage>
</organism>
<evidence type="ECO:0000313" key="1">
    <source>
        <dbReference type="Proteomes" id="UP000095286"/>
    </source>
</evidence>
<reference evidence="2" key="1">
    <citation type="submission" date="2016-11" db="UniProtKB">
        <authorList>
            <consortium name="WormBaseParasite"/>
        </authorList>
    </citation>
    <scope>IDENTIFICATION</scope>
    <source>
        <strain evidence="2">KR3021</strain>
    </source>
</reference>
<dbReference type="WBParaSite" id="RSKR_0000744550.1">
    <property type="protein sequence ID" value="RSKR_0000744550.1"/>
    <property type="gene ID" value="RSKR_0000744550"/>
</dbReference>
<dbReference type="Proteomes" id="UP000095286">
    <property type="component" value="Unplaced"/>
</dbReference>
<protein>
    <submittedName>
        <fullName evidence="2">Rab-GAP TBC domain-containing protein</fullName>
    </submittedName>
</protein>